<dbReference type="OrthoDB" id="10605402at2759"/>
<dbReference type="EMBL" id="BMAV01013103">
    <property type="protein sequence ID" value="GFY60325.1"/>
    <property type="molecule type" value="Genomic_DNA"/>
</dbReference>
<gene>
    <name evidence="1" type="ORF">TNIN_247261</name>
</gene>
<evidence type="ECO:0000313" key="2">
    <source>
        <dbReference type="Proteomes" id="UP000886998"/>
    </source>
</evidence>
<dbReference type="AlphaFoldDB" id="A0A8X6XXB7"/>
<keyword evidence="2" id="KW-1185">Reference proteome</keyword>
<comment type="caution">
    <text evidence="1">The sequence shown here is derived from an EMBL/GenBank/DDBJ whole genome shotgun (WGS) entry which is preliminary data.</text>
</comment>
<sequence>MSAIINPPCREGGDQLLNNAVPDPDTELFPLYFLMETFRRYDSTIGVTMVLLYLRKGESGLALRCGNSLQQNLFPHLRDIRNVIAHSSGIDVSSHLRFQETMPIQMTAEMKVDFCYEKDAKVLKFLIARFARD</sequence>
<evidence type="ECO:0000313" key="1">
    <source>
        <dbReference type="EMBL" id="GFY60325.1"/>
    </source>
</evidence>
<name>A0A8X6XXB7_9ARAC</name>
<reference evidence="1" key="1">
    <citation type="submission" date="2020-08" db="EMBL/GenBank/DDBJ databases">
        <title>Multicomponent nature underlies the extraordinary mechanical properties of spider dragline silk.</title>
        <authorList>
            <person name="Kono N."/>
            <person name="Nakamura H."/>
            <person name="Mori M."/>
            <person name="Yoshida Y."/>
            <person name="Ohtoshi R."/>
            <person name="Malay A.D."/>
            <person name="Moran D.A.P."/>
            <person name="Tomita M."/>
            <person name="Numata K."/>
            <person name="Arakawa K."/>
        </authorList>
    </citation>
    <scope>NUCLEOTIDE SEQUENCE</scope>
</reference>
<protein>
    <submittedName>
        <fullName evidence="1">Uncharacterized protein</fullName>
    </submittedName>
</protein>
<organism evidence="1 2">
    <name type="scientific">Trichonephila inaurata madagascariensis</name>
    <dbReference type="NCBI Taxonomy" id="2747483"/>
    <lineage>
        <taxon>Eukaryota</taxon>
        <taxon>Metazoa</taxon>
        <taxon>Ecdysozoa</taxon>
        <taxon>Arthropoda</taxon>
        <taxon>Chelicerata</taxon>
        <taxon>Arachnida</taxon>
        <taxon>Araneae</taxon>
        <taxon>Araneomorphae</taxon>
        <taxon>Entelegynae</taxon>
        <taxon>Araneoidea</taxon>
        <taxon>Nephilidae</taxon>
        <taxon>Trichonephila</taxon>
        <taxon>Trichonephila inaurata</taxon>
    </lineage>
</organism>
<proteinExistence type="predicted"/>
<dbReference type="Proteomes" id="UP000886998">
    <property type="component" value="Unassembled WGS sequence"/>
</dbReference>
<accession>A0A8X6XXB7</accession>